<dbReference type="Proteomes" id="UP000198625">
    <property type="component" value="Unassembled WGS sequence"/>
</dbReference>
<dbReference type="OrthoDB" id="9807941at2"/>
<comment type="similarity">
    <text evidence="1">Belongs to the complex I 24 kDa subunit family.</text>
</comment>
<dbReference type="RefSeq" id="WP_091728498.1">
    <property type="nucleotide sequence ID" value="NZ_FNQE01000010.1"/>
</dbReference>
<proteinExistence type="inferred from homology"/>
<keyword evidence="9" id="KW-1185">Reference proteome</keyword>
<dbReference type="AlphaFoldDB" id="A0A1H3NJX0"/>
<protein>
    <submittedName>
        <fullName evidence="8">NAD(P)-dependent iron-only hydrogenase diaphorase component iron-sulfur protein</fullName>
    </submittedName>
</protein>
<dbReference type="Gene3D" id="3.40.30.10">
    <property type="entry name" value="Glutaredoxin"/>
    <property type="match status" value="1"/>
</dbReference>
<evidence type="ECO:0000313" key="8">
    <source>
        <dbReference type="EMBL" id="SDY89237.1"/>
    </source>
</evidence>
<accession>A0A1H3NJX0</accession>
<keyword evidence="4 7" id="KW-0408">Iron</keyword>
<dbReference type="Gene3D" id="1.10.10.1590">
    <property type="entry name" value="NADH-quinone oxidoreductase subunit E"/>
    <property type="match status" value="1"/>
</dbReference>
<keyword evidence="3 7" id="KW-0479">Metal-binding</keyword>
<dbReference type="STRING" id="415015.SAMN05660462_01168"/>
<dbReference type="InterPro" id="IPR042128">
    <property type="entry name" value="NuoE_dom"/>
</dbReference>
<dbReference type="FunFam" id="1.10.10.1590:FF:000001">
    <property type="entry name" value="NADH-quinone oxidoreductase subunit E"/>
    <property type="match status" value="1"/>
</dbReference>
<dbReference type="EMBL" id="FNQE01000010">
    <property type="protein sequence ID" value="SDY89237.1"/>
    <property type="molecule type" value="Genomic_DNA"/>
</dbReference>
<dbReference type="GO" id="GO:0016491">
    <property type="term" value="F:oxidoreductase activity"/>
    <property type="evidence" value="ECO:0007669"/>
    <property type="project" value="InterPro"/>
</dbReference>
<evidence type="ECO:0000256" key="6">
    <source>
        <dbReference type="ARBA" id="ARBA00034078"/>
    </source>
</evidence>
<dbReference type="PANTHER" id="PTHR43342">
    <property type="entry name" value="NADH-QUINONE OXIDOREDUCTASE, E SUBUNIT"/>
    <property type="match status" value="1"/>
</dbReference>
<evidence type="ECO:0000313" key="9">
    <source>
        <dbReference type="Proteomes" id="UP000198625"/>
    </source>
</evidence>
<keyword evidence="2 7" id="KW-0001">2Fe-2S</keyword>
<evidence type="ECO:0000256" key="1">
    <source>
        <dbReference type="ARBA" id="ARBA00010643"/>
    </source>
</evidence>
<reference evidence="8 9" key="1">
    <citation type="submission" date="2016-10" db="EMBL/GenBank/DDBJ databases">
        <authorList>
            <person name="de Groot N.N."/>
        </authorList>
    </citation>
    <scope>NUCLEOTIDE SEQUENCE [LARGE SCALE GENOMIC DNA]</scope>
    <source>
        <strain evidence="8 9">DSM 21650</strain>
    </source>
</reference>
<comment type="cofactor">
    <cofactor evidence="7">
        <name>[2Fe-2S] cluster</name>
        <dbReference type="ChEBI" id="CHEBI:190135"/>
    </cofactor>
    <text evidence="7">Binds 1 [2Fe-2S] cluster.</text>
</comment>
<sequence length="162" mass="18067">MAFKFDWKQNEEKIKQLKEVMEKNKNTKGALMPVLHEAQKIFGYLPIEVQTLISEELKVPLSEIYGVVTFYSQFTLVPKGQYQIGVCLGTACYVKGSQAILDRIKENLNVQVGSTTPDGKFSLEATRCIGACGLAPVITINEDVYGRLKAEEVDGILEKYKG</sequence>
<dbReference type="GO" id="GO:0051537">
    <property type="term" value="F:2 iron, 2 sulfur cluster binding"/>
    <property type="evidence" value="ECO:0007669"/>
    <property type="project" value="UniProtKB-KW"/>
</dbReference>
<evidence type="ECO:0000256" key="5">
    <source>
        <dbReference type="ARBA" id="ARBA00023014"/>
    </source>
</evidence>
<dbReference type="InterPro" id="IPR002023">
    <property type="entry name" value="NuoE-like"/>
</dbReference>
<comment type="cofactor">
    <cofactor evidence="6">
        <name>[2Fe-2S] cluster</name>
        <dbReference type="ChEBI" id="CHEBI:190135"/>
    </cofactor>
</comment>
<feature type="binding site" evidence="7">
    <location>
        <position position="92"/>
    </location>
    <ligand>
        <name>[2Fe-2S] cluster</name>
        <dbReference type="ChEBI" id="CHEBI:190135"/>
    </ligand>
</feature>
<evidence type="ECO:0000256" key="3">
    <source>
        <dbReference type="ARBA" id="ARBA00022723"/>
    </source>
</evidence>
<dbReference type="GO" id="GO:0046872">
    <property type="term" value="F:metal ion binding"/>
    <property type="evidence" value="ECO:0007669"/>
    <property type="project" value="UniProtKB-KW"/>
</dbReference>
<keyword evidence="5 7" id="KW-0411">Iron-sulfur</keyword>
<dbReference type="FunFam" id="3.40.30.10:FF:000015">
    <property type="entry name" value="NADH-quinone oxidoreductase subunit E"/>
    <property type="match status" value="1"/>
</dbReference>
<dbReference type="PIRSF" id="PIRSF000216">
    <property type="entry name" value="NADH_DH_24kDa"/>
    <property type="match status" value="1"/>
</dbReference>
<gene>
    <name evidence="8" type="ORF">SAMN05660462_01168</name>
</gene>
<dbReference type="SUPFAM" id="SSF52833">
    <property type="entry name" value="Thioredoxin-like"/>
    <property type="match status" value="1"/>
</dbReference>
<dbReference type="InterPro" id="IPR041921">
    <property type="entry name" value="NuoE_N"/>
</dbReference>
<dbReference type="PANTHER" id="PTHR43342:SF2">
    <property type="entry name" value="POTENTIAL NAD-REDUCING HYDROGENASE SUBUNIT"/>
    <property type="match status" value="1"/>
</dbReference>
<evidence type="ECO:0000256" key="4">
    <source>
        <dbReference type="ARBA" id="ARBA00023004"/>
    </source>
</evidence>
<dbReference type="InterPro" id="IPR028431">
    <property type="entry name" value="NADP_DH_HndA-like"/>
</dbReference>
<name>A0A1H3NJX0_9FIRM</name>
<dbReference type="NCBIfam" id="NF005722">
    <property type="entry name" value="PRK07539.1-2"/>
    <property type="match status" value="1"/>
</dbReference>
<dbReference type="CDD" id="cd03064">
    <property type="entry name" value="TRX_Fd_NuoE"/>
    <property type="match status" value="1"/>
</dbReference>
<organism evidence="8 9">
    <name type="scientific">Proteiniborus ethanoligenes</name>
    <dbReference type="NCBI Taxonomy" id="415015"/>
    <lineage>
        <taxon>Bacteria</taxon>
        <taxon>Bacillati</taxon>
        <taxon>Bacillota</taxon>
        <taxon>Clostridia</taxon>
        <taxon>Eubacteriales</taxon>
        <taxon>Proteiniborus</taxon>
    </lineage>
</organism>
<feature type="binding site" evidence="7">
    <location>
        <position position="128"/>
    </location>
    <ligand>
        <name>[2Fe-2S] cluster</name>
        <dbReference type="ChEBI" id="CHEBI:190135"/>
    </ligand>
</feature>
<feature type="binding site" evidence="7">
    <location>
        <position position="87"/>
    </location>
    <ligand>
        <name>[2Fe-2S] cluster</name>
        <dbReference type="ChEBI" id="CHEBI:190135"/>
    </ligand>
</feature>
<evidence type="ECO:0000256" key="7">
    <source>
        <dbReference type="PIRSR" id="PIRSR000216-1"/>
    </source>
</evidence>
<feature type="binding site" evidence="7">
    <location>
        <position position="132"/>
    </location>
    <ligand>
        <name>[2Fe-2S] cluster</name>
        <dbReference type="ChEBI" id="CHEBI:190135"/>
    </ligand>
</feature>
<evidence type="ECO:0000256" key="2">
    <source>
        <dbReference type="ARBA" id="ARBA00022714"/>
    </source>
</evidence>
<dbReference type="InterPro" id="IPR036249">
    <property type="entry name" value="Thioredoxin-like_sf"/>
</dbReference>
<dbReference type="Pfam" id="PF01257">
    <property type="entry name" value="2Fe-2S_thioredx"/>
    <property type="match status" value="1"/>
</dbReference>